<dbReference type="Gene3D" id="2.40.170.20">
    <property type="entry name" value="TonB-dependent receptor, beta-barrel domain"/>
    <property type="match status" value="1"/>
</dbReference>
<feature type="region of interest" description="Disordered" evidence="5">
    <location>
        <begin position="279"/>
        <end position="315"/>
    </location>
</feature>
<dbReference type="Gene3D" id="2.60.40.1120">
    <property type="entry name" value="Carboxypeptidase-like, regulatory domain"/>
    <property type="match status" value="1"/>
</dbReference>
<name>A0A1H7IUB4_STIAU</name>
<keyword evidence="4" id="KW-0798">TonB box</keyword>
<dbReference type="InterPro" id="IPR008969">
    <property type="entry name" value="CarboxyPept-like_regulatory"/>
</dbReference>
<feature type="chain" id="PRO_5010364270" evidence="6">
    <location>
        <begin position="20"/>
        <end position="904"/>
    </location>
</feature>
<dbReference type="PANTHER" id="PTHR40980:SF5">
    <property type="entry name" value="TONB-DEPENDENT RECEPTOR"/>
    <property type="match status" value="1"/>
</dbReference>
<dbReference type="Pfam" id="PF00593">
    <property type="entry name" value="TonB_dep_Rec_b-barrel"/>
    <property type="match status" value="1"/>
</dbReference>
<evidence type="ECO:0000256" key="3">
    <source>
        <dbReference type="ARBA" id="ARBA00023237"/>
    </source>
</evidence>
<reference evidence="10" key="1">
    <citation type="submission" date="2016-10" db="EMBL/GenBank/DDBJ databases">
        <authorList>
            <person name="Varghese N."/>
            <person name="Submissions S."/>
        </authorList>
    </citation>
    <scope>NUCLEOTIDE SEQUENCE [LARGE SCALE GENOMIC DNA]</scope>
    <source>
        <strain evidence="10">DSM 17044</strain>
    </source>
</reference>
<dbReference type="InterPro" id="IPR037066">
    <property type="entry name" value="Plug_dom_sf"/>
</dbReference>
<comment type="subcellular location">
    <subcellularLocation>
        <location evidence="1 4">Cell outer membrane</location>
    </subcellularLocation>
</comment>
<dbReference type="InterPro" id="IPR036942">
    <property type="entry name" value="Beta-barrel_TonB_sf"/>
</dbReference>
<feature type="compositionally biased region" description="Low complexity" evidence="5">
    <location>
        <begin position="301"/>
        <end position="314"/>
    </location>
</feature>
<comment type="similarity">
    <text evidence="4">Belongs to the TonB-dependent receptor family.</text>
</comment>
<evidence type="ECO:0000256" key="6">
    <source>
        <dbReference type="SAM" id="SignalP"/>
    </source>
</evidence>
<gene>
    <name evidence="9" type="ORF">SAMN05444354_1023</name>
</gene>
<dbReference type="PANTHER" id="PTHR40980">
    <property type="entry name" value="PLUG DOMAIN-CONTAINING PROTEIN"/>
    <property type="match status" value="1"/>
</dbReference>
<dbReference type="OrthoDB" id="9768470at2"/>
<feature type="domain" description="TonB-dependent receptor-like beta-barrel" evidence="7">
    <location>
        <begin position="410"/>
        <end position="872"/>
    </location>
</feature>
<evidence type="ECO:0000256" key="2">
    <source>
        <dbReference type="ARBA" id="ARBA00023136"/>
    </source>
</evidence>
<keyword evidence="3" id="KW-0998">Cell outer membrane</keyword>
<evidence type="ECO:0000259" key="8">
    <source>
        <dbReference type="Pfam" id="PF07715"/>
    </source>
</evidence>
<keyword evidence="10" id="KW-1185">Reference proteome</keyword>
<dbReference type="AlphaFoldDB" id="A0A1H7IUB4"/>
<protein>
    <submittedName>
        <fullName evidence="9">Outer membrane receptor proteins, mostly Fe transport</fullName>
    </submittedName>
</protein>
<keyword evidence="6" id="KW-0732">Signal</keyword>
<proteinExistence type="inferred from homology"/>
<dbReference type="RefSeq" id="WP_075005190.1">
    <property type="nucleotide sequence ID" value="NZ_FOAP01000002.1"/>
</dbReference>
<evidence type="ECO:0000256" key="5">
    <source>
        <dbReference type="SAM" id="MobiDB-lite"/>
    </source>
</evidence>
<dbReference type="SUPFAM" id="SSF56935">
    <property type="entry name" value="Porins"/>
    <property type="match status" value="1"/>
</dbReference>
<dbReference type="GO" id="GO:0009279">
    <property type="term" value="C:cell outer membrane"/>
    <property type="evidence" value="ECO:0007669"/>
    <property type="project" value="UniProtKB-SubCell"/>
</dbReference>
<organism evidence="9 10">
    <name type="scientific">Stigmatella aurantiaca</name>
    <dbReference type="NCBI Taxonomy" id="41"/>
    <lineage>
        <taxon>Bacteria</taxon>
        <taxon>Pseudomonadati</taxon>
        <taxon>Myxococcota</taxon>
        <taxon>Myxococcia</taxon>
        <taxon>Myxococcales</taxon>
        <taxon>Cystobacterineae</taxon>
        <taxon>Archangiaceae</taxon>
        <taxon>Stigmatella</taxon>
    </lineage>
</organism>
<dbReference type="Proteomes" id="UP000182719">
    <property type="component" value="Unassembled WGS sequence"/>
</dbReference>
<keyword evidence="9" id="KW-0675">Receptor</keyword>
<dbReference type="Pfam" id="PF07715">
    <property type="entry name" value="Plug"/>
    <property type="match status" value="1"/>
</dbReference>
<feature type="signal peptide" evidence="6">
    <location>
        <begin position="1"/>
        <end position="19"/>
    </location>
</feature>
<dbReference type="EMBL" id="FOAP01000002">
    <property type="protein sequence ID" value="SEK65307.1"/>
    <property type="molecule type" value="Genomic_DNA"/>
</dbReference>
<dbReference type="SUPFAM" id="SSF49464">
    <property type="entry name" value="Carboxypeptidase regulatory domain-like"/>
    <property type="match status" value="1"/>
</dbReference>
<accession>A0A1H7IUB4</accession>
<evidence type="ECO:0000256" key="4">
    <source>
        <dbReference type="RuleBase" id="RU003357"/>
    </source>
</evidence>
<evidence type="ECO:0000259" key="7">
    <source>
        <dbReference type="Pfam" id="PF00593"/>
    </source>
</evidence>
<dbReference type="Gene3D" id="2.170.130.10">
    <property type="entry name" value="TonB-dependent receptor, plug domain"/>
    <property type="match status" value="1"/>
</dbReference>
<evidence type="ECO:0000256" key="1">
    <source>
        <dbReference type="ARBA" id="ARBA00004442"/>
    </source>
</evidence>
<keyword evidence="2 4" id="KW-0472">Membrane</keyword>
<sequence>MVRSTFSLVIAAFAGTAAAQGGSGIRGKLTDAKTGEPLLVCPISVISGGNTFVETNLEGFYELPLPPGTYDVRFWCDQYEGVDVKGMRVAEGFVARDLALKPVEGAFTEEVVVIGTVDTKSESGLLLQRKLANTVQDSIGSEQISRSPDSNAGDAVKRVTSATVVGRNVFLRGLGGRYAATTVNGVSLPSTDPDGHQAPLDLFPNSLLSTLTVQKTFSAEMGGAFAGGVLGIETNSYPATLQTRLRLSLGANSESTFRSRRTYSGGSLDFLGIDDGSRSLPSSVPSDRPLTTRDAQAEQVSESFSNTWSSRTSSGLPNGSLSFSVGNTHSWGDGRAFGYLASALYSRSDAVTNADAQTFRINDQDLIPKDLYRSEFGATNTNLGALFNAGYQLDSLNDVSVLSLVSSSTEDSAQVLRGFSDTDNAEFDATRLKFSQRFLNFNQLRGTHRFGAEDALTLRWQANVSVTQAKEPDTRDLLYLDTNGVRRFRQAANSGERFFSSLGDTSGGGSVSLRFPLGAVEMNVGASAQMSQRRFDARRFSFLFVGEDPEMLGLPAEEMFSGDNIGPSFLAEERTFLTDSYDGFQSIYAGFISAEVSPLERLRLIAGARVEAFTQRLESGSSFAQGQAPASTDNTTVNPMPSLNAVYALTDKANLRAGYSFTVARPQFREVAPFLYYDAIRRRSVSGNPELLSSRIHNADLRWEFFPTESELFSVGGFFKRFIDPIEQVVVSSIQGDVGYRNAEGATALGLELEGRVSLGRLSPVLSPLRVGANLSLIHSRVSLGQGQQISTSESRPLQGQSPYVANVNATYTRESSGTEVTVLYNVFGKRISEVGFNRLPDTYEQPFHRVDVTVSQRLSEDLRLKLTGTNLLNQSSNFQQIGTDVFRYQPGVTAVAQVEWSPF</sequence>
<evidence type="ECO:0000313" key="10">
    <source>
        <dbReference type="Proteomes" id="UP000182719"/>
    </source>
</evidence>
<dbReference type="InterPro" id="IPR000531">
    <property type="entry name" value="Beta-barrel_TonB"/>
</dbReference>
<evidence type="ECO:0000313" key="9">
    <source>
        <dbReference type="EMBL" id="SEK65307.1"/>
    </source>
</evidence>
<feature type="domain" description="TonB-dependent receptor plug" evidence="8">
    <location>
        <begin position="137"/>
        <end position="229"/>
    </location>
</feature>
<dbReference type="InterPro" id="IPR012910">
    <property type="entry name" value="Plug_dom"/>
</dbReference>